<evidence type="ECO:0000259" key="8">
    <source>
        <dbReference type="Pfam" id="PF02687"/>
    </source>
</evidence>
<comment type="similarity">
    <text evidence="6">Belongs to the ABC-4 integral membrane protein family.</text>
</comment>
<dbReference type="RefSeq" id="WP_338227868.1">
    <property type="nucleotide sequence ID" value="NZ_BTPE01000004.1"/>
</dbReference>
<feature type="transmembrane region" description="Helical" evidence="7">
    <location>
        <begin position="336"/>
        <end position="369"/>
    </location>
</feature>
<organism evidence="10 11">
    <name type="scientific">Algoriphagus taiwanensis</name>
    <dbReference type="NCBI Taxonomy" id="1445656"/>
    <lineage>
        <taxon>Bacteria</taxon>
        <taxon>Pseudomonadati</taxon>
        <taxon>Bacteroidota</taxon>
        <taxon>Cytophagia</taxon>
        <taxon>Cytophagales</taxon>
        <taxon>Cyclobacteriaceae</taxon>
        <taxon>Algoriphagus</taxon>
    </lineage>
</organism>
<keyword evidence="3 7" id="KW-0812">Transmembrane</keyword>
<evidence type="ECO:0000256" key="5">
    <source>
        <dbReference type="ARBA" id="ARBA00023136"/>
    </source>
</evidence>
<dbReference type="PANTHER" id="PTHR30572:SF4">
    <property type="entry name" value="ABC TRANSPORTER PERMEASE YTRF"/>
    <property type="match status" value="1"/>
</dbReference>
<dbReference type="Pfam" id="PF02687">
    <property type="entry name" value="FtsX"/>
    <property type="match status" value="1"/>
</dbReference>
<dbReference type="InterPro" id="IPR025857">
    <property type="entry name" value="MacB_PCD"/>
</dbReference>
<dbReference type="Proteomes" id="UP001307705">
    <property type="component" value="Unassembled WGS sequence"/>
</dbReference>
<evidence type="ECO:0000256" key="4">
    <source>
        <dbReference type="ARBA" id="ARBA00022989"/>
    </source>
</evidence>
<keyword evidence="5 7" id="KW-0472">Membrane</keyword>
<comment type="subcellular location">
    <subcellularLocation>
        <location evidence="1">Cell membrane</location>
        <topology evidence="1">Multi-pass membrane protein</topology>
    </subcellularLocation>
</comment>
<accession>A0ABQ6PYR9</accession>
<dbReference type="InterPro" id="IPR050250">
    <property type="entry name" value="Macrolide_Exporter_MacB"/>
</dbReference>
<feature type="domain" description="MacB-like periplasmic core" evidence="9">
    <location>
        <begin position="25"/>
        <end position="252"/>
    </location>
</feature>
<evidence type="ECO:0000256" key="6">
    <source>
        <dbReference type="ARBA" id="ARBA00038076"/>
    </source>
</evidence>
<feature type="transmembrane region" description="Helical" evidence="7">
    <location>
        <begin position="293"/>
        <end position="315"/>
    </location>
</feature>
<evidence type="ECO:0000256" key="1">
    <source>
        <dbReference type="ARBA" id="ARBA00004651"/>
    </source>
</evidence>
<gene>
    <name evidence="10" type="ORF">Ataiwa_13560</name>
</gene>
<keyword evidence="11" id="KW-1185">Reference proteome</keyword>
<evidence type="ECO:0000313" key="10">
    <source>
        <dbReference type="EMBL" id="GMQ33084.1"/>
    </source>
</evidence>
<dbReference type="EMBL" id="BTPE01000004">
    <property type="protein sequence ID" value="GMQ33084.1"/>
    <property type="molecule type" value="Genomic_DNA"/>
</dbReference>
<keyword evidence="4 7" id="KW-1133">Transmembrane helix</keyword>
<reference evidence="10 11" key="1">
    <citation type="submission" date="2023-08" db="EMBL/GenBank/DDBJ databases">
        <title>Draft genome sequence of Algoriphagus taiwanensis.</title>
        <authorList>
            <person name="Takatani N."/>
            <person name="Hosokawa M."/>
            <person name="Sawabe T."/>
        </authorList>
    </citation>
    <scope>NUCLEOTIDE SEQUENCE [LARGE SCALE GENOMIC DNA]</scope>
    <source>
        <strain evidence="10 11">JCM 19755</strain>
    </source>
</reference>
<feature type="transmembrane region" description="Helical" evidence="7">
    <location>
        <begin position="21"/>
        <end position="46"/>
    </location>
</feature>
<proteinExistence type="inferred from homology"/>
<comment type="caution">
    <text evidence="10">The sequence shown here is derived from an EMBL/GenBank/DDBJ whole genome shotgun (WGS) entry which is preliminary data.</text>
</comment>
<sequence>MLFFRLTWESFRFAINALRTNLTRTILSLLGVTVGIFAIITVFTLVDSLETKIRSSFAFLGTNVMRVDRFPFEGGGPDFPWWKYFRRPTATLSEYRFLSDRIKNAQGVTISASSNTTIQAGSNAFEGMALTGVVHSYQEVYEIVLEEGRYFSEAEIEASRNLAIIGKKIANTLFPNQPAIGKEVKIKGMKFVVIGIFEEEGEGFLELPSKDEACLIPYGAFTKMYYTGRNGLEPTIAAKGLAEDVGLVALENEMTGLLRAKRGLKPTQENNFALNKTEFIQNAIGSIFDVISVAGWVIGGFSILVGGFGIANIMFVSVRERTNIIGIQKSLGARNYFILFQFLFEAIFLSLIGGGTGIILVFLLSFVPLGSLDLILSFKNIILGLGVSSAIGVVAGIVPATLAARLDPVEAIRTT</sequence>
<evidence type="ECO:0000256" key="2">
    <source>
        <dbReference type="ARBA" id="ARBA00022475"/>
    </source>
</evidence>
<evidence type="ECO:0000313" key="11">
    <source>
        <dbReference type="Proteomes" id="UP001307705"/>
    </source>
</evidence>
<dbReference type="Pfam" id="PF12704">
    <property type="entry name" value="MacB_PCD"/>
    <property type="match status" value="1"/>
</dbReference>
<evidence type="ECO:0000256" key="7">
    <source>
        <dbReference type="SAM" id="Phobius"/>
    </source>
</evidence>
<name>A0ABQ6PYR9_9BACT</name>
<dbReference type="InterPro" id="IPR003838">
    <property type="entry name" value="ABC3_permease_C"/>
</dbReference>
<feature type="transmembrane region" description="Helical" evidence="7">
    <location>
        <begin position="381"/>
        <end position="404"/>
    </location>
</feature>
<keyword evidence="2" id="KW-1003">Cell membrane</keyword>
<evidence type="ECO:0000259" key="9">
    <source>
        <dbReference type="Pfam" id="PF12704"/>
    </source>
</evidence>
<evidence type="ECO:0000256" key="3">
    <source>
        <dbReference type="ARBA" id="ARBA00022692"/>
    </source>
</evidence>
<feature type="domain" description="ABC3 transporter permease C-terminal" evidence="8">
    <location>
        <begin position="297"/>
        <end position="408"/>
    </location>
</feature>
<dbReference type="PANTHER" id="PTHR30572">
    <property type="entry name" value="MEMBRANE COMPONENT OF TRANSPORTER-RELATED"/>
    <property type="match status" value="1"/>
</dbReference>
<protein>
    <submittedName>
        <fullName evidence="10">ABC transporter permease</fullName>
    </submittedName>
</protein>